<dbReference type="InterPro" id="IPR032508">
    <property type="entry name" value="FecR_C"/>
</dbReference>
<accession>A0A3S1D3I5</accession>
<dbReference type="EMBL" id="RIAR02000001">
    <property type="protein sequence ID" value="NSL87753.1"/>
    <property type="molecule type" value="Genomic_DNA"/>
</dbReference>
<name>A0A3S1D3I5_9BACT</name>
<comment type="caution">
    <text evidence="2">The sequence shown here is derived from an EMBL/GenBank/DDBJ whole genome shotgun (WGS) entry which is preliminary data.</text>
</comment>
<evidence type="ECO:0000313" key="3">
    <source>
        <dbReference type="Proteomes" id="UP000281028"/>
    </source>
</evidence>
<organism evidence="2 3">
    <name type="scientific">Chitinophaga solisilvae</name>
    <dbReference type="NCBI Taxonomy" id="1233460"/>
    <lineage>
        <taxon>Bacteria</taxon>
        <taxon>Pseudomonadati</taxon>
        <taxon>Bacteroidota</taxon>
        <taxon>Chitinophagia</taxon>
        <taxon>Chitinophagales</taxon>
        <taxon>Chitinophagaceae</taxon>
        <taxon>Chitinophaga</taxon>
    </lineage>
</organism>
<sequence>MNDKETRELFDLMDRVPNAKRVAIEYQRLIRQGKIDRGKDVTDAGAGWLAVEDELVREDDIRPYNYRVVAACIAIMMFALCLFGFLHSRQERENRAIREHQQQLAHMNQPALPDAVSNWSVHVFHNATMQEVAELMPRWFNTPVVLDDPAVARKLFTGAMDKAQSLESFLQVLQYTTGVRYYFQDQTLHLALQLP</sequence>
<dbReference type="Pfam" id="PF16344">
    <property type="entry name" value="FecR_C"/>
    <property type="match status" value="1"/>
</dbReference>
<dbReference type="Gene3D" id="3.55.50.30">
    <property type="match status" value="1"/>
</dbReference>
<protein>
    <submittedName>
        <fullName evidence="2">DUF4974 domain-containing protein</fullName>
    </submittedName>
</protein>
<gene>
    <name evidence="2" type="ORF">ECE50_012970</name>
</gene>
<dbReference type="OrthoDB" id="662963at2"/>
<evidence type="ECO:0000259" key="1">
    <source>
        <dbReference type="Pfam" id="PF16344"/>
    </source>
</evidence>
<dbReference type="RefSeq" id="WP_127036756.1">
    <property type="nucleotide sequence ID" value="NZ_JAABOK010000009.1"/>
</dbReference>
<dbReference type="AlphaFoldDB" id="A0A3S1D3I5"/>
<proteinExistence type="predicted"/>
<evidence type="ECO:0000313" key="2">
    <source>
        <dbReference type="EMBL" id="NSL87753.1"/>
    </source>
</evidence>
<keyword evidence="3" id="KW-1185">Reference proteome</keyword>
<reference evidence="2" key="1">
    <citation type="submission" date="2020-05" db="EMBL/GenBank/DDBJ databases">
        <title>Chitinophaga laudate sp. nov., isolated from a tropical peat swamp.</title>
        <authorList>
            <person name="Goh C.B.S."/>
            <person name="Lee M.S."/>
            <person name="Parimannan S."/>
            <person name="Pasbakhsh P."/>
            <person name="Yule C.M."/>
            <person name="Rajandas H."/>
            <person name="Loke S."/>
            <person name="Croft L."/>
            <person name="Tan J.B.L."/>
        </authorList>
    </citation>
    <scope>NUCLEOTIDE SEQUENCE</scope>
    <source>
        <strain evidence="2">Mgbs1</strain>
    </source>
</reference>
<dbReference type="Proteomes" id="UP000281028">
    <property type="component" value="Unassembled WGS sequence"/>
</dbReference>
<feature type="domain" description="Protein FecR C-terminal" evidence="1">
    <location>
        <begin position="123"/>
        <end position="188"/>
    </location>
</feature>